<dbReference type="AlphaFoldDB" id="A0A1J1HKK8"/>
<gene>
    <name evidence="1" type="ORF">CLUMA_CG002321</name>
</gene>
<keyword evidence="2" id="KW-1185">Reference proteome</keyword>
<sequence>MKKKINSRQTKSDVDFKCLSKFERSFIAVQSLERKFASVDKIRNKSNINNGVILNQNHHSMKTQNFKTSSLRFSVDYEKNLCAARLALPHVMSNGCYEAQDHHFEWK</sequence>
<evidence type="ECO:0000313" key="1">
    <source>
        <dbReference type="EMBL" id="CRK88565.1"/>
    </source>
</evidence>
<organism evidence="1 2">
    <name type="scientific">Clunio marinus</name>
    <dbReference type="NCBI Taxonomy" id="568069"/>
    <lineage>
        <taxon>Eukaryota</taxon>
        <taxon>Metazoa</taxon>
        <taxon>Ecdysozoa</taxon>
        <taxon>Arthropoda</taxon>
        <taxon>Hexapoda</taxon>
        <taxon>Insecta</taxon>
        <taxon>Pterygota</taxon>
        <taxon>Neoptera</taxon>
        <taxon>Endopterygota</taxon>
        <taxon>Diptera</taxon>
        <taxon>Nematocera</taxon>
        <taxon>Chironomoidea</taxon>
        <taxon>Chironomidae</taxon>
        <taxon>Clunio</taxon>
    </lineage>
</organism>
<protein>
    <submittedName>
        <fullName evidence="1">CLUMA_CG002321, isoform A</fullName>
    </submittedName>
</protein>
<evidence type="ECO:0000313" key="2">
    <source>
        <dbReference type="Proteomes" id="UP000183832"/>
    </source>
</evidence>
<reference evidence="1 2" key="1">
    <citation type="submission" date="2015-04" db="EMBL/GenBank/DDBJ databases">
        <authorList>
            <person name="Syromyatnikov M.Y."/>
            <person name="Popov V.N."/>
        </authorList>
    </citation>
    <scope>NUCLEOTIDE SEQUENCE [LARGE SCALE GENOMIC DNA]</scope>
</reference>
<proteinExistence type="predicted"/>
<dbReference type="Proteomes" id="UP000183832">
    <property type="component" value="Unassembled WGS sequence"/>
</dbReference>
<accession>A0A1J1HKK8</accession>
<dbReference type="EMBL" id="CVRI01000008">
    <property type="protein sequence ID" value="CRK88565.1"/>
    <property type="molecule type" value="Genomic_DNA"/>
</dbReference>
<name>A0A1J1HKK8_9DIPT</name>